<keyword evidence="3" id="KW-1185">Reference proteome</keyword>
<gene>
    <name evidence="2" type="ORF">EJ08DRAFT_585166</name>
</gene>
<dbReference type="InterPro" id="IPR013087">
    <property type="entry name" value="Znf_C2H2_type"/>
</dbReference>
<dbReference type="Proteomes" id="UP000800235">
    <property type="component" value="Unassembled WGS sequence"/>
</dbReference>
<evidence type="ECO:0000313" key="3">
    <source>
        <dbReference type="Proteomes" id="UP000800235"/>
    </source>
</evidence>
<proteinExistence type="predicted"/>
<name>A0A9P4NX61_9PEZI</name>
<evidence type="ECO:0000259" key="1">
    <source>
        <dbReference type="SMART" id="SM00355"/>
    </source>
</evidence>
<evidence type="ECO:0000313" key="2">
    <source>
        <dbReference type="EMBL" id="KAF2432776.1"/>
    </source>
</evidence>
<dbReference type="SMART" id="SM00355">
    <property type="entry name" value="ZnF_C2H2"/>
    <property type="match status" value="3"/>
</dbReference>
<accession>A0A9P4NX61</accession>
<comment type="caution">
    <text evidence="2">The sequence shown here is derived from an EMBL/GenBank/DDBJ whole genome shotgun (WGS) entry which is preliminary data.</text>
</comment>
<sequence>HRADGPRYPCPHCRKYRGRASFKRKDHLRQHVRSYHHIQDDNVDTTRGVSCRHIGCEAYRPAEYDEHSSTNTLFTKHSFQARSEYNQHLKKVHSEAPFPCPVAGCNRTGGKGYLRKRDLMKHQQKEHAGLVM</sequence>
<dbReference type="Gene3D" id="3.30.160.60">
    <property type="entry name" value="Classic Zinc Finger"/>
    <property type="match status" value="2"/>
</dbReference>
<dbReference type="AlphaFoldDB" id="A0A9P4NX61"/>
<protein>
    <recommendedName>
        <fullName evidence="1">C2H2-type domain-containing protein</fullName>
    </recommendedName>
</protein>
<feature type="domain" description="C2H2-type" evidence="1">
    <location>
        <begin position="98"/>
        <end position="127"/>
    </location>
</feature>
<feature type="domain" description="C2H2-type" evidence="1">
    <location>
        <begin position="49"/>
        <end position="93"/>
    </location>
</feature>
<dbReference type="OrthoDB" id="2687452at2759"/>
<reference evidence="2" key="1">
    <citation type="journal article" date="2020" name="Stud. Mycol.">
        <title>101 Dothideomycetes genomes: a test case for predicting lifestyles and emergence of pathogens.</title>
        <authorList>
            <person name="Haridas S."/>
            <person name="Albert R."/>
            <person name="Binder M."/>
            <person name="Bloem J."/>
            <person name="Labutti K."/>
            <person name="Salamov A."/>
            <person name="Andreopoulos B."/>
            <person name="Baker S."/>
            <person name="Barry K."/>
            <person name="Bills G."/>
            <person name="Bluhm B."/>
            <person name="Cannon C."/>
            <person name="Castanera R."/>
            <person name="Culley D."/>
            <person name="Daum C."/>
            <person name="Ezra D."/>
            <person name="Gonzalez J."/>
            <person name="Henrissat B."/>
            <person name="Kuo A."/>
            <person name="Liang C."/>
            <person name="Lipzen A."/>
            <person name="Lutzoni F."/>
            <person name="Magnuson J."/>
            <person name="Mondo S."/>
            <person name="Nolan M."/>
            <person name="Ohm R."/>
            <person name="Pangilinan J."/>
            <person name="Park H.-J."/>
            <person name="Ramirez L."/>
            <person name="Alfaro M."/>
            <person name="Sun H."/>
            <person name="Tritt A."/>
            <person name="Yoshinaga Y."/>
            <person name="Zwiers L.-H."/>
            <person name="Turgeon B."/>
            <person name="Goodwin S."/>
            <person name="Spatafora J."/>
            <person name="Crous P."/>
            <person name="Grigoriev I."/>
        </authorList>
    </citation>
    <scope>NUCLEOTIDE SEQUENCE</scope>
    <source>
        <strain evidence="2">CBS 130266</strain>
    </source>
</reference>
<dbReference type="EMBL" id="MU007024">
    <property type="protein sequence ID" value="KAF2432776.1"/>
    <property type="molecule type" value="Genomic_DNA"/>
</dbReference>
<organism evidence="2 3">
    <name type="scientific">Tothia fuscella</name>
    <dbReference type="NCBI Taxonomy" id="1048955"/>
    <lineage>
        <taxon>Eukaryota</taxon>
        <taxon>Fungi</taxon>
        <taxon>Dikarya</taxon>
        <taxon>Ascomycota</taxon>
        <taxon>Pezizomycotina</taxon>
        <taxon>Dothideomycetes</taxon>
        <taxon>Pleosporomycetidae</taxon>
        <taxon>Venturiales</taxon>
        <taxon>Cylindrosympodiaceae</taxon>
        <taxon>Tothia</taxon>
    </lineage>
</organism>
<feature type="non-terminal residue" evidence="2">
    <location>
        <position position="1"/>
    </location>
</feature>
<feature type="domain" description="C2H2-type" evidence="1">
    <location>
        <begin position="8"/>
        <end position="36"/>
    </location>
</feature>